<evidence type="ECO:0000256" key="6">
    <source>
        <dbReference type="ARBA" id="ARBA00022842"/>
    </source>
</evidence>
<name>A0AAN8ZXI4_HALRR</name>
<feature type="region of interest" description="Disordered" evidence="8">
    <location>
        <begin position="229"/>
        <end position="264"/>
    </location>
</feature>
<dbReference type="Gene3D" id="3.30.420.10">
    <property type="entry name" value="Ribonuclease H-like superfamily/Ribonuclease H"/>
    <property type="match status" value="2"/>
</dbReference>
<evidence type="ECO:0000259" key="9">
    <source>
        <dbReference type="SMART" id="SM00479"/>
    </source>
</evidence>
<proteinExistence type="inferred from homology"/>
<sequence length="402" mass="45408">MAENVAENSTDTVDLGICDVEVNKIQTFVFFDLETTGLAGADTKITELSMVAVSREHLLEMVNNPRFRKSDSEVKSSTIKHSSFPVPMLPRVLHKYSRLYYPYKLIIDDIEKFTGLSNELLHRLPTFSTKSAEAISLFLDLPKPVALVAHNGTRFDFPLVMAELSNVMEHITDSFTFRDLQCVDSLLAIRHIDACIKQENEEKDILEITSLASAFAFDDMSDEDWVDGESLRKKLKPKNPNDTEVSEREKTPPSSGDEEQDNGLEVSIQLPITPLKDRIPATGFGTPQTPVKPKIPPKPPITPESSNSTTSKVNGTCAVRRNLMYGPKKRKWDGTQPFKQTNIYQRLFGGHYDGHRAEADCLALLEICGHYSEKFVKWADLNAYKFTSVKPMWVKRKSFQMK</sequence>
<dbReference type="GO" id="GO:0008296">
    <property type="term" value="F:3'-5'-DNA exonuclease activity"/>
    <property type="evidence" value="ECO:0007669"/>
    <property type="project" value="TreeGrafter"/>
</dbReference>
<dbReference type="SUPFAM" id="SSF53098">
    <property type="entry name" value="Ribonuclease H-like"/>
    <property type="match status" value="1"/>
</dbReference>
<dbReference type="InterPro" id="IPR040393">
    <property type="entry name" value="TREX1/2"/>
</dbReference>
<feature type="compositionally biased region" description="Pro residues" evidence="8">
    <location>
        <begin position="293"/>
        <end position="302"/>
    </location>
</feature>
<keyword evidence="5" id="KW-0269">Exonuclease</keyword>
<feature type="compositionally biased region" description="Basic and acidic residues" evidence="8">
    <location>
        <begin position="239"/>
        <end position="251"/>
    </location>
</feature>
<keyword evidence="11" id="KW-1185">Reference proteome</keyword>
<dbReference type="GO" id="GO:0006308">
    <property type="term" value="P:DNA catabolic process"/>
    <property type="evidence" value="ECO:0007669"/>
    <property type="project" value="TreeGrafter"/>
</dbReference>
<comment type="similarity">
    <text evidence="7">Belongs to the exonuclease superfamily. TREX family.</text>
</comment>
<dbReference type="Proteomes" id="UP001381693">
    <property type="component" value="Unassembled WGS sequence"/>
</dbReference>
<dbReference type="SMART" id="SM00479">
    <property type="entry name" value="EXOIII"/>
    <property type="match status" value="1"/>
</dbReference>
<evidence type="ECO:0000256" key="2">
    <source>
        <dbReference type="ARBA" id="ARBA00022722"/>
    </source>
</evidence>
<evidence type="ECO:0000313" key="11">
    <source>
        <dbReference type="Proteomes" id="UP001381693"/>
    </source>
</evidence>
<dbReference type="InterPro" id="IPR013520">
    <property type="entry name" value="Ribonucl_H"/>
</dbReference>
<dbReference type="AlphaFoldDB" id="A0AAN8ZXI4"/>
<feature type="domain" description="Exonuclease" evidence="9">
    <location>
        <begin position="27"/>
        <end position="377"/>
    </location>
</feature>
<dbReference type="EMBL" id="JAXCGZ010018140">
    <property type="protein sequence ID" value="KAK7067523.1"/>
    <property type="molecule type" value="Genomic_DNA"/>
</dbReference>
<dbReference type="GO" id="GO:0003676">
    <property type="term" value="F:nucleic acid binding"/>
    <property type="evidence" value="ECO:0007669"/>
    <property type="project" value="InterPro"/>
</dbReference>
<comment type="caution">
    <text evidence="10">The sequence shown here is derived from an EMBL/GenBank/DDBJ whole genome shotgun (WGS) entry which is preliminary data.</text>
</comment>
<dbReference type="GO" id="GO:0005737">
    <property type="term" value="C:cytoplasm"/>
    <property type="evidence" value="ECO:0007669"/>
    <property type="project" value="TreeGrafter"/>
</dbReference>
<dbReference type="InterPro" id="IPR012337">
    <property type="entry name" value="RNaseH-like_sf"/>
</dbReference>
<keyword evidence="4" id="KW-0378">Hydrolase</keyword>
<keyword evidence="3" id="KW-0479">Metal-binding</keyword>
<dbReference type="PANTHER" id="PTHR13058">
    <property type="entry name" value="THREE PRIME REPAIR EXONUCLEASE 1, 2"/>
    <property type="match status" value="1"/>
</dbReference>
<evidence type="ECO:0000313" key="10">
    <source>
        <dbReference type="EMBL" id="KAK7067523.1"/>
    </source>
</evidence>
<gene>
    <name evidence="10" type="ORF">SK128_019053</name>
</gene>
<evidence type="ECO:0000256" key="8">
    <source>
        <dbReference type="SAM" id="MobiDB-lite"/>
    </source>
</evidence>
<protein>
    <recommendedName>
        <fullName evidence="9">Exonuclease domain-containing protein</fullName>
    </recommendedName>
</protein>
<evidence type="ECO:0000256" key="3">
    <source>
        <dbReference type="ARBA" id="ARBA00022723"/>
    </source>
</evidence>
<dbReference type="PANTHER" id="PTHR13058:SF19">
    <property type="entry name" value="LD40940P"/>
    <property type="match status" value="1"/>
</dbReference>
<evidence type="ECO:0000256" key="4">
    <source>
        <dbReference type="ARBA" id="ARBA00022801"/>
    </source>
</evidence>
<organism evidence="10 11">
    <name type="scientific">Halocaridina rubra</name>
    <name type="common">Hawaiian red shrimp</name>
    <dbReference type="NCBI Taxonomy" id="373956"/>
    <lineage>
        <taxon>Eukaryota</taxon>
        <taxon>Metazoa</taxon>
        <taxon>Ecdysozoa</taxon>
        <taxon>Arthropoda</taxon>
        <taxon>Crustacea</taxon>
        <taxon>Multicrustacea</taxon>
        <taxon>Malacostraca</taxon>
        <taxon>Eumalacostraca</taxon>
        <taxon>Eucarida</taxon>
        <taxon>Decapoda</taxon>
        <taxon>Pleocyemata</taxon>
        <taxon>Caridea</taxon>
        <taxon>Atyoidea</taxon>
        <taxon>Atyidae</taxon>
        <taxon>Halocaridina</taxon>
    </lineage>
</organism>
<keyword evidence="2" id="KW-0540">Nuclease</keyword>
<keyword evidence="6" id="KW-0460">Magnesium</keyword>
<dbReference type="InterPro" id="IPR036397">
    <property type="entry name" value="RNaseH_sf"/>
</dbReference>
<evidence type="ECO:0000256" key="1">
    <source>
        <dbReference type="ARBA" id="ARBA00001946"/>
    </source>
</evidence>
<accession>A0AAN8ZXI4</accession>
<comment type="cofactor">
    <cofactor evidence="1">
        <name>Mg(2+)</name>
        <dbReference type="ChEBI" id="CHEBI:18420"/>
    </cofactor>
</comment>
<evidence type="ECO:0000256" key="5">
    <source>
        <dbReference type="ARBA" id="ARBA00022839"/>
    </source>
</evidence>
<reference evidence="10 11" key="1">
    <citation type="submission" date="2023-11" db="EMBL/GenBank/DDBJ databases">
        <title>Halocaridina rubra genome assembly.</title>
        <authorList>
            <person name="Smith C."/>
        </authorList>
    </citation>
    <scope>NUCLEOTIDE SEQUENCE [LARGE SCALE GENOMIC DNA]</scope>
    <source>
        <strain evidence="10">EP-1</strain>
        <tissue evidence="10">Whole</tissue>
    </source>
</reference>
<evidence type="ECO:0000256" key="7">
    <source>
        <dbReference type="ARBA" id="ARBA00025769"/>
    </source>
</evidence>
<dbReference type="GO" id="GO:0046872">
    <property type="term" value="F:metal ion binding"/>
    <property type="evidence" value="ECO:0007669"/>
    <property type="project" value="UniProtKB-KW"/>
</dbReference>
<feature type="region of interest" description="Disordered" evidence="8">
    <location>
        <begin position="277"/>
        <end position="312"/>
    </location>
</feature>